<name>A0ABS4G8Y3_9FIRM</name>
<comment type="caution">
    <text evidence="2">The sequence shown here is derived from an EMBL/GenBank/DDBJ whole genome shotgun (WGS) entry which is preliminary data.</text>
</comment>
<dbReference type="SUPFAM" id="SSF47090">
    <property type="entry name" value="PGBD-like"/>
    <property type="match status" value="3"/>
</dbReference>
<dbReference type="Pfam" id="PF01471">
    <property type="entry name" value="PG_binding_1"/>
    <property type="match status" value="3"/>
</dbReference>
<protein>
    <submittedName>
        <fullName evidence="2">Peptidoglycan hydrolase-like protein with peptidoglycan-binding domain</fullName>
    </submittedName>
</protein>
<keyword evidence="3" id="KW-1185">Reference proteome</keyword>
<evidence type="ECO:0000313" key="2">
    <source>
        <dbReference type="EMBL" id="MBP1924155.1"/>
    </source>
</evidence>
<evidence type="ECO:0000259" key="1">
    <source>
        <dbReference type="Pfam" id="PF01471"/>
    </source>
</evidence>
<accession>A0ABS4G8Y3</accession>
<dbReference type="EMBL" id="JAGGKS010000001">
    <property type="protein sequence ID" value="MBP1924155.1"/>
    <property type="molecule type" value="Genomic_DNA"/>
</dbReference>
<gene>
    <name evidence="2" type="ORF">J2Z76_000008</name>
</gene>
<dbReference type="InterPro" id="IPR036365">
    <property type="entry name" value="PGBD-like_sf"/>
</dbReference>
<dbReference type="RefSeq" id="WP_209509944.1">
    <property type="nucleotide sequence ID" value="NZ_JAGGKS010000001.1"/>
</dbReference>
<feature type="domain" description="Peptidoglycan binding-like" evidence="1">
    <location>
        <begin position="195"/>
        <end position="254"/>
    </location>
</feature>
<feature type="domain" description="Peptidoglycan binding-like" evidence="1">
    <location>
        <begin position="291"/>
        <end position="350"/>
    </location>
</feature>
<dbReference type="InterPro" id="IPR036366">
    <property type="entry name" value="PGBDSf"/>
</dbReference>
<feature type="domain" description="Peptidoglycan binding-like" evidence="1">
    <location>
        <begin position="384"/>
        <end position="444"/>
    </location>
</feature>
<organism evidence="2 3">
    <name type="scientific">Sedimentibacter acidaminivorans</name>
    <dbReference type="NCBI Taxonomy" id="913099"/>
    <lineage>
        <taxon>Bacteria</taxon>
        <taxon>Bacillati</taxon>
        <taxon>Bacillota</taxon>
        <taxon>Tissierellia</taxon>
        <taxon>Sedimentibacter</taxon>
    </lineage>
</organism>
<evidence type="ECO:0000313" key="3">
    <source>
        <dbReference type="Proteomes" id="UP001519342"/>
    </source>
</evidence>
<dbReference type="InterPro" id="IPR002477">
    <property type="entry name" value="Peptidoglycan-bd-like"/>
</dbReference>
<sequence>MSISIPGLTTVQIPETITVHLGAPDEPAQNVTVSFIDYIKNVASSELYPTWPESALRANIYAIVSITLNRVFTEWYRSRGYDFDITNSTQFDQYFVKDRGIFDNISDIVDEVFNDYVVKQGQLQPFYTQYCDGRISQCDGMYQWGTVNLAKEGYVPYEILQYYYGEDINIVQNAPIGGVIETYPGSPLKLGDMGPYVLLAQVMLNTISINYPAIPKIYPVDGNFNSTTESAVREFQTIFGINPTGIIDKGTWYKIRNIYTSVRKLAELTSQGILISEIPKELPTDLSTVVPRVQLVQYFLNVLSAFYSTIQPVDIDGILGPQTRQSIIAFQKAVDIPVTGLIDNQTWTSMYNSVVGILNTLPPSAIALPSLLYQNILYKLGSEGPGVYIIQQYLSYISTFLTDIPEVTPDGEFGPNTQAAVIAFQNRFGLTPDGIVGQTTWDKIVEVYRDLRFGERTIITQSKAR</sequence>
<proteinExistence type="predicted"/>
<reference evidence="2 3" key="1">
    <citation type="submission" date="2021-03" db="EMBL/GenBank/DDBJ databases">
        <title>Genomic Encyclopedia of Type Strains, Phase IV (KMG-IV): sequencing the most valuable type-strain genomes for metagenomic binning, comparative biology and taxonomic classification.</title>
        <authorList>
            <person name="Goeker M."/>
        </authorList>
    </citation>
    <scope>NUCLEOTIDE SEQUENCE [LARGE SCALE GENOMIC DNA]</scope>
    <source>
        <strain evidence="2 3">DSM 24004</strain>
    </source>
</reference>
<dbReference type="Gene3D" id="1.10.101.10">
    <property type="entry name" value="PGBD-like superfamily/PGBD"/>
    <property type="match status" value="3"/>
</dbReference>
<dbReference type="Proteomes" id="UP001519342">
    <property type="component" value="Unassembled WGS sequence"/>
</dbReference>